<evidence type="ECO:0000313" key="4">
    <source>
        <dbReference type="Proteomes" id="UP000001055"/>
    </source>
</evidence>
<dbReference type="eggNOG" id="ENOG502S1TN">
    <property type="taxonomic scope" value="Eukaryota"/>
</dbReference>
<evidence type="ECO:0000256" key="1">
    <source>
        <dbReference type="SAM" id="MobiDB-lite"/>
    </source>
</evidence>
<protein>
    <recommendedName>
        <fullName evidence="2">DUF7137 domain-containing protein</fullName>
    </recommendedName>
</protein>
<dbReference type="Proteomes" id="UP000001055">
    <property type="component" value="Unassembled WGS sequence"/>
</dbReference>
<dbReference type="KEGG" id="pno:SNOG_08402"/>
<feature type="compositionally biased region" description="Low complexity" evidence="1">
    <location>
        <begin position="53"/>
        <end position="75"/>
    </location>
</feature>
<name>Q0UIL2_PHANO</name>
<feature type="domain" description="DUF7137" evidence="2">
    <location>
        <begin position="96"/>
        <end position="227"/>
    </location>
</feature>
<dbReference type="RefSeq" id="XP_001798715.1">
    <property type="nucleotide sequence ID" value="XM_001798663.1"/>
</dbReference>
<dbReference type="STRING" id="321614.Q0UIL2"/>
<reference evidence="4" key="1">
    <citation type="journal article" date="2007" name="Plant Cell">
        <title>Dothideomycete-plant interactions illuminated by genome sequencing and EST analysis of the wheat pathogen Stagonospora nodorum.</title>
        <authorList>
            <person name="Hane J.K."/>
            <person name="Lowe R.G."/>
            <person name="Solomon P.S."/>
            <person name="Tan K.C."/>
            <person name="Schoch C.L."/>
            <person name="Spatafora J.W."/>
            <person name="Crous P.W."/>
            <person name="Kodira C."/>
            <person name="Birren B.W."/>
            <person name="Galagan J.E."/>
            <person name="Torriani S.F."/>
            <person name="McDonald B.A."/>
            <person name="Oliver R.P."/>
        </authorList>
    </citation>
    <scope>NUCLEOTIDE SEQUENCE [LARGE SCALE GENOMIC DNA]</scope>
    <source>
        <strain evidence="4">SN15 / ATCC MYA-4574 / FGSC 10173</strain>
    </source>
</reference>
<evidence type="ECO:0000313" key="3">
    <source>
        <dbReference type="EMBL" id="EAT84678.1"/>
    </source>
</evidence>
<proteinExistence type="predicted"/>
<dbReference type="PANTHER" id="PTHR42028">
    <property type="entry name" value="CHROMOSOME 1, WHOLE GENOME SHOTGUN SEQUENCE"/>
    <property type="match status" value="1"/>
</dbReference>
<dbReference type="HOGENOM" id="CLU_058864_0_0_1"/>
<dbReference type="InParanoid" id="Q0UIL2"/>
<sequence>MSSVTNALSGAFDNIHAISDAKNVLFGRQDNNNNNNNNAPQSSNKPTPTQSGNNNNNNNNNDDKASTTANASGSGKASGSGGKTTAKPNKTYDPRLPAGGISMVTPNALAGDQFYKVGQYVTFAWNYTSLSVTPSAIDILASCSANQATYTIAVNQSAQETKIVWDTKNTPDGQPPFLTEKYTLIIYDAESSVTAAPRAGYLGAFNQFTFGMYTPQPYVPWNEYQCANCVKNGGLSLSEKSALKVMLITSGTTVASLVYFAPQLRAMVVPNRTSHLVHSPIYDARHSFTLHTCPYIHTPLRDLKESIGAQATGMAQTFTVL</sequence>
<dbReference type="VEuPathDB" id="FungiDB:JI435_084020"/>
<dbReference type="GeneID" id="5975613"/>
<organism evidence="3 4">
    <name type="scientific">Phaeosphaeria nodorum (strain SN15 / ATCC MYA-4574 / FGSC 10173)</name>
    <name type="common">Glume blotch fungus</name>
    <name type="synonym">Parastagonospora nodorum</name>
    <dbReference type="NCBI Taxonomy" id="321614"/>
    <lineage>
        <taxon>Eukaryota</taxon>
        <taxon>Fungi</taxon>
        <taxon>Dikarya</taxon>
        <taxon>Ascomycota</taxon>
        <taxon>Pezizomycotina</taxon>
        <taxon>Dothideomycetes</taxon>
        <taxon>Pleosporomycetidae</taxon>
        <taxon>Pleosporales</taxon>
        <taxon>Pleosporineae</taxon>
        <taxon>Phaeosphaeriaceae</taxon>
        <taxon>Parastagonospora</taxon>
    </lineage>
</organism>
<evidence type="ECO:0000259" key="2">
    <source>
        <dbReference type="Pfam" id="PF23585"/>
    </source>
</evidence>
<dbReference type="EMBL" id="CH445336">
    <property type="protein sequence ID" value="EAT84678.1"/>
    <property type="molecule type" value="Genomic_DNA"/>
</dbReference>
<feature type="compositionally biased region" description="Polar residues" evidence="1">
    <location>
        <begin position="39"/>
        <end position="52"/>
    </location>
</feature>
<feature type="region of interest" description="Disordered" evidence="1">
    <location>
        <begin position="26"/>
        <end position="98"/>
    </location>
</feature>
<dbReference type="InterPro" id="IPR055561">
    <property type="entry name" value="DUF7137"/>
</dbReference>
<dbReference type="AlphaFoldDB" id="Q0UIL2"/>
<gene>
    <name evidence="3" type="ORF">SNOG_08402</name>
</gene>
<dbReference type="PANTHER" id="PTHR42028:SF1">
    <property type="entry name" value="YALI0E30657P"/>
    <property type="match status" value="1"/>
</dbReference>
<dbReference type="Pfam" id="PF23585">
    <property type="entry name" value="DUF7137"/>
    <property type="match status" value="1"/>
</dbReference>
<accession>Q0UIL2</accession>
<dbReference type="OMA" id="WGWNYTN"/>